<dbReference type="NCBIfam" id="NF041292">
    <property type="entry name" value="StbB"/>
    <property type="match status" value="1"/>
</dbReference>
<dbReference type="InterPro" id="IPR047985">
    <property type="entry name" value="StbB-like"/>
</dbReference>
<keyword evidence="2" id="KW-1185">Reference proteome</keyword>
<reference evidence="1" key="1">
    <citation type="submission" date="2023-05" db="EMBL/GenBank/DDBJ databases">
        <title>Limnohabitans sp. strain HM2-2 Genome sequencing and assembly.</title>
        <authorList>
            <person name="Jung Y."/>
        </authorList>
    </citation>
    <scope>NUCLEOTIDE SEQUENCE</scope>
    <source>
        <strain evidence="1">HM2-2</strain>
    </source>
</reference>
<comment type="caution">
    <text evidence="1">The sequence shown here is derived from an EMBL/GenBank/DDBJ whole genome shotgun (WGS) entry which is preliminary data.</text>
</comment>
<accession>A0ABT6X5T0</accession>
<evidence type="ECO:0000313" key="2">
    <source>
        <dbReference type="Proteomes" id="UP001431902"/>
    </source>
</evidence>
<sequence length="236" mass="25755">MKIAVLNFSGNVGKSTIARHLLSPRMPGAGIVAVETINADSASDNTIRGADFGKLQRDLQLEDDAIVDVGASNVEQFLALMRQYHESHEDFDLYLVPAVPALKQQRDTTECIVELANLGVPAHKIFVVFNLVEPGLDVQTTFEPIFNFVDAMHLCMTDPQAVIYKNDVFALIRNSGDSLSDVVNDPTDFKAAIKNASDPAEKLALAERLSVRRLAVGVNQNLDAVFERVMLSCQAG</sequence>
<dbReference type="Proteomes" id="UP001431902">
    <property type="component" value="Unassembled WGS sequence"/>
</dbReference>
<evidence type="ECO:0000313" key="1">
    <source>
        <dbReference type="EMBL" id="MDI9233485.1"/>
    </source>
</evidence>
<protein>
    <submittedName>
        <fullName evidence="1">StbB family protein</fullName>
    </submittedName>
</protein>
<gene>
    <name evidence="1" type="primary">stbB</name>
    <name evidence="1" type="ORF">QLQ16_06520</name>
</gene>
<proteinExistence type="predicted"/>
<organism evidence="1 2">
    <name type="scientific">Limnohabitans lacus</name>
    <dbReference type="NCBI Taxonomy" id="3045173"/>
    <lineage>
        <taxon>Bacteria</taxon>
        <taxon>Pseudomonadati</taxon>
        <taxon>Pseudomonadota</taxon>
        <taxon>Betaproteobacteria</taxon>
        <taxon>Burkholderiales</taxon>
        <taxon>Comamonadaceae</taxon>
        <taxon>Limnohabitans</taxon>
    </lineage>
</organism>
<name>A0ABT6X5T0_9BURK</name>
<dbReference type="EMBL" id="JASGBH010000004">
    <property type="protein sequence ID" value="MDI9233485.1"/>
    <property type="molecule type" value="Genomic_DNA"/>
</dbReference>
<dbReference type="RefSeq" id="WP_283223888.1">
    <property type="nucleotide sequence ID" value="NZ_JASGBH010000004.1"/>
</dbReference>